<dbReference type="Proteomes" id="UP000831701">
    <property type="component" value="Chromosome 18"/>
</dbReference>
<evidence type="ECO:0000313" key="2">
    <source>
        <dbReference type="Proteomes" id="UP000831701"/>
    </source>
</evidence>
<name>A0ACB8VRN6_9TELE</name>
<comment type="caution">
    <text evidence="1">The sequence shown here is derived from an EMBL/GenBank/DDBJ whole genome shotgun (WGS) entry which is preliminary data.</text>
</comment>
<evidence type="ECO:0000313" key="1">
    <source>
        <dbReference type="EMBL" id="KAI3358169.1"/>
    </source>
</evidence>
<sequence length="477" mass="52953">MEEVRLAVGEVVGHSSGVKSATKMNSVVVVLFLDQVEKVNRVIETDLPSVSLLQKSPSSPVSCHATGFYPDRATLIWRKDGEELHEDVDHGEILPNHDGSFQMSVDLKLSSVTPEDWSRYDCVFHLSGVKDDIVVTKLDKAEIRTNWEKSSDLTFPIVAAVVVLVLVLIAAAGFTVNKRQKVKHSLKFFFTASSGGPGYQLVGSSEVDGTVAGRCDGVQKLAEVKQGWMQKIFEDDPQHWAHYTRECFEVSMFYRGYMDVSGTMRLKMINGINQLTPSNWSWDADKSRIKYNEVVLTQICPQWLKKYLTFGKSSLLRTDLPSVSLLQKSPSSPVSCHATGFYPDRATLIWRKDGEELHEDVDHGEILPNHDGSFQMSVDLKLSSVTPEDWSRYDCVFHLSGVKDDIVTKLDKAEIRTNWDSPSESPAAAVIGVVVGLLLLALCIAGLFIWKRNNKGFRPANSSDSSSSSSDKNSDSS</sequence>
<gene>
    <name evidence="1" type="ORF">L3Q82_003170</name>
</gene>
<keyword evidence="2" id="KW-1185">Reference proteome</keyword>
<dbReference type="EMBL" id="CM041548">
    <property type="protein sequence ID" value="KAI3358169.1"/>
    <property type="molecule type" value="Genomic_DNA"/>
</dbReference>
<reference evidence="1" key="1">
    <citation type="submission" date="2022-04" db="EMBL/GenBank/DDBJ databases">
        <title>Jade perch genome.</title>
        <authorList>
            <person name="Chao B."/>
        </authorList>
    </citation>
    <scope>NUCLEOTIDE SEQUENCE</scope>
    <source>
        <strain evidence="1">CB-2022</strain>
    </source>
</reference>
<proteinExistence type="predicted"/>
<organism evidence="1 2">
    <name type="scientific">Scortum barcoo</name>
    <name type="common">barcoo grunter</name>
    <dbReference type="NCBI Taxonomy" id="214431"/>
    <lineage>
        <taxon>Eukaryota</taxon>
        <taxon>Metazoa</taxon>
        <taxon>Chordata</taxon>
        <taxon>Craniata</taxon>
        <taxon>Vertebrata</taxon>
        <taxon>Euteleostomi</taxon>
        <taxon>Actinopterygii</taxon>
        <taxon>Neopterygii</taxon>
        <taxon>Teleostei</taxon>
        <taxon>Neoteleostei</taxon>
        <taxon>Acanthomorphata</taxon>
        <taxon>Eupercaria</taxon>
        <taxon>Centrarchiformes</taxon>
        <taxon>Terapontoidei</taxon>
        <taxon>Terapontidae</taxon>
        <taxon>Scortum</taxon>
    </lineage>
</organism>
<accession>A0ACB8VRN6</accession>
<protein>
    <submittedName>
        <fullName evidence="1">Uncharacterized protein</fullName>
    </submittedName>
</protein>